<organism evidence="2">
    <name type="scientific">uncultured bacterium</name>
    <name type="common">gcode 4</name>
    <dbReference type="NCBI Taxonomy" id="1234023"/>
    <lineage>
        <taxon>Bacteria</taxon>
        <taxon>environmental samples</taxon>
    </lineage>
</organism>
<dbReference type="AlphaFoldDB" id="K1YYE8"/>
<comment type="caution">
    <text evidence="2">The sequence shown here is derived from an EMBL/GenBank/DDBJ whole genome shotgun (WGS) entry which is preliminary data.</text>
</comment>
<dbReference type="EMBL" id="AMFJ01034051">
    <property type="protein sequence ID" value="EKD30459.1"/>
    <property type="molecule type" value="Genomic_DNA"/>
</dbReference>
<keyword evidence="1" id="KW-0812">Transmembrane</keyword>
<protein>
    <submittedName>
        <fullName evidence="2">Uncharacterized protein</fullName>
    </submittedName>
</protein>
<evidence type="ECO:0000256" key="1">
    <source>
        <dbReference type="SAM" id="Phobius"/>
    </source>
</evidence>
<gene>
    <name evidence="2" type="ORF">ACD_78C00051G0001</name>
</gene>
<name>K1YYE8_9BACT</name>
<evidence type="ECO:0000313" key="2">
    <source>
        <dbReference type="EMBL" id="EKD30459.1"/>
    </source>
</evidence>
<accession>K1YYE8</accession>
<feature type="non-terminal residue" evidence="2">
    <location>
        <position position="1"/>
    </location>
</feature>
<reference evidence="2" key="1">
    <citation type="journal article" date="2012" name="Science">
        <title>Fermentation, hydrogen, and sulfur metabolism in multiple uncultivated bacterial phyla.</title>
        <authorList>
            <person name="Wrighton K.C."/>
            <person name="Thomas B.C."/>
            <person name="Sharon I."/>
            <person name="Miller C.S."/>
            <person name="Castelle C.J."/>
            <person name="VerBerkmoes N.C."/>
            <person name="Wilkins M.J."/>
            <person name="Hettich R.L."/>
            <person name="Lipton M.S."/>
            <person name="Williams K.H."/>
            <person name="Long P.E."/>
            <person name="Banfield J.F."/>
        </authorList>
    </citation>
    <scope>NUCLEOTIDE SEQUENCE [LARGE SCALE GENOMIC DNA]</scope>
</reference>
<sequence length="279" mass="30875">LMALQTEIKDFTKKVLLLGIVLSFLVNLVFIYISSLSGGSSTYAAGNDGKFRRASVPYLGSTGVAIAMNIGLHEKERQDAPVNLYSEVMPIGEVLADTGVGRQKLISSNMVAASEYLNVLKTDVNKLLDSANDREAMLESFLDQLKYRYTSTQSYLGILSAQTTELQGTVATSNQSIETIKAALTVAYKNLDYDKTEELITSYLAEKQKNTYAQTYLVFLGKFISTYQILNAYNKTLLDTLINNKEALIKNVTVVMPDSGTNLMKQLNLVKTEAEWKAR</sequence>
<feature type="transmembrane region" description="Helical" evidence="1">
    <location>
        <begin position="15"/>
        <end position="35"/>
    </location>
</feature>
<proteinExistence type="predicted"/>
<keyword evidence="1" id="KW-0472">Membrane</keyword>
<keyword evidence="1" id="KW-1133">Transmembrane helix</keyword>